<dbReference type="Gene3D" id="3.40.50.1980">
    <property type="entry name" value="Nitrogenase molybdenum iron protein domain"/>
    <property type="match status" value="1"/>
</dbReference>
<feature type="domain" description="Nitrogenase/oxidoreductase component 1" evidence="7">
    <location>
        <begin position="40"/>
        <end position="435"/>
    </location>
</feature>
<keyword evidence="9" id="KW-1185">Reference proteome</keyword>
<dbReference type="Gene3D" id="3.40.50.12380">
    <property type="entry name" value="Nitrogenase MoFe cofactor biosynthesis protein NifE, C-terminal"/>
    <property type="match status" value="1"/>
</dbReference>
<comment type="function">
    <text evidence="1">This protein may play a role in the biosynthesis of the prosthetic group of nitrogenase (FeMo cofactor).</text>
</comment>
<gene>
    <name evidence="8" type="primary">nifD_1</name>
    <name evidence="8" type="ORF">CA13_43980</name>
</gene>
<dbReference type="GO" id="GO:0065003">
    <property type="term" value="P:protein-containing complex assembly"/>
    <property type="evidence" value="ECO:0007669"/>
    <property type="project" value="InterPro"/>
</dbReference>
<dbReference type="Proteomes" id="UP000315010">
    <property type="component" value="Unassembled WGS sequence"/>
</dbReference>
<proteinExistence type="inferred from homology"/>
<dbReference type="RefSeq" id="WP_146399755.1">
    <property type="nucleotide sequence ID" value="NZ_SJPJ01000001.1"/>
</dbReference>
<dbReference type="Pfam" id="PF00148">
    <property type="entry name" value="Oxidored_nitro"/>
    <property type="match status" value="1"/>
</dbReference>
<evidence type="ECO:0000256" key="2">
    <source>
        <dbReference type="ARBA" id="ARBA00005155"/>
    </source>
</evidence>
<dbReference type="InterPro" id="IPR000510">
    <property type="entry name" value="Nase/OxRdtase_comp1"/>
</dbReference>
<dbReference type="EMBL" id="SJPJ01000001">
    <property type="protein sequence ID" value="TWT82935.1"/>
    <property type="molecule type" value="Genomic_DNA"/>
</dbReference>
<sequence>MTTTQILADRRAHIHEKGTAPFNIACEKQSVAGSVSQRACVFCGSRVVLYPIADALHVIHGPIGCAAYTWDIRGAWSSGPQLHRMSFSTDLQEKDVVFGGEKKLYQALVELIEHYRPKAAFIYSTCIVGLIGDDVEAICRRVSAETGVETIPVHSEGFKGSKKDGYTAACNALDQLVGTGDTTGISPLSINILGDFNIAGETWVIKDYYKKMGVDVVATITGDGRVDDIRRCHGAALNVVQCSGSMTQLAMKMKQEYGIPIIRVSYFGIEDMSKALYDVAEYLNDKTVMKNTQNLVRDEVSNLVPQLRKYKHDLQGKRAAVYTGGAFKALSMIRSLRTLGMKTVIAGSQTGNKQDYKRLQELSDEGTVILDDTNPLELAKFLEEKKADLLIGGVKERPIAYKLGLGFCDHNHERKIGLAGFEGMLNFAKEVHGTVTSPVWKLASLRDRLVDRHRLLDGDRSRNGNRFVEGGNAS</sequence>
<dbReference type="UniPathway" id="UPA00782"/>
<dbReference type="PROSITE" id="PS00699">
    <property type="entry name" value="NITROGENASE_1_1"/>
    <property type="match status" value="1"/>
</dbReference>
<dbReference type="InterPro" id="IPR049939">
    <property type="entry name" value="NifE-like"/>
</dbReference>
<evidence type="ECO:0000256" key="4">
    <source>
        <dbReference type="ARBA" id="ARBA00013280"/>
    </source>
</evidence>
<protein>
    <recommendedName>
        <fullName evidence="4">Nitrogenase iron-molybdenum cofactor biosynthesis protein NifE</fullName>
    </recommendedName>
</protein>
<dbReference type="NCBIfam" id="TIGR01283">
    <property type="entry name" value="nifE"/>
    <property type="match status" value="1"/>
</dbReference>
<accession>A0A5C5Z6T1</accession>
<evidence type="ECO:0000256" key="1">
    <source>
        <dbReference type="ARBA" id="ARBA00003171"/>
    </source>
</evidence>
<keyword evidence="5 6" id="KW-0535">Nitrogen fixation</keyword>
<dbReference type="InterPro" id="IPR005973">
    <property type="entry name" value="NifE"/>
</dbReference>
<dbReference type="AlphaFoldDB" id="A0A5C5Z6T1"/>
<reference evidence="8 9" key="1">
    <citation type="submission" date="2019-02" db="EMBL/GenBank/DDBJ databases">
        <title>Deep-cultivation of Planctomycetes and their phenomic and genomic characterization uncovers novel biology.</title>
        <authorList>
            <person name="Wiegand S."/>
            <person name="Jogler M."/>
            <person name="Boedeker C."/>
            <person name="Pinto D."/>
            <person name="Vollmers J."/>
            <person name="Rivas-Marin E."/>
            <person name="Kohn T."/>
            <person name="Peeters S.H."/>
            <person name="Heuer A."/>
            <person name="Rast P."/>
            <person name="Oberbeckmann S."/>
            <person name="Bunk B."/>
            <person name="Jeske O."/>
            <person name="Meyerdierks A."/>
            <person name="Storesund J.E."/>
            <person name="Kallscheuer N."/>
            <person name="Luecker S."/>
            <person name="Lage O.M."/>
            <person name="Pohl T."/>
            <person name="Merkel B.J."/>
            <person name="Hornburger P."/>
            <person name="Mueller R.-W."/>
            <person name="Bruemmer F."/>
            <person name="Labrenz M."/>
            <person name="Spormann A.M."/>
            <person name="Op Den Camp H."/>
            <person name="Overmann J."/>
            <person name="Amann R."/>
            <person name="Jetten M.S.M."/>
            <person name="Mascher T."/>
            <person name="Medema M.H."/>
            <person name="Devos D.P."/>
            <person name="Kaster A.-K."/>
            <person name="Ovreas L."/>
            <person name="Rohde M."/>
            <person name="Galperin M.Y."/>
            <person name="Jogler C."/>
        </authorList>
    </citation>
    <scope>NUCLEOTIDE SEQUENCE [LARGE SCALE GENOMIC DNA]</scope>
    <source>
        <strain evidence="8 9">CA13</strain>
    </source>
</reference>
<dbReference type="OrthoDB" id="224572at2"/>
<evidence type="ECO:0000313" key="9">
    <source>
        <dbReference type="Proteomes" id="UP000315010"/>
    </source>
</evidence>
<organism evidence="8 9">
    <name type="scientific">Novipirellula herctigrandis</name>
    <dbReference type="NCBI Taxonomy" id="2527986"/>
    <lineage>
        <taxon>Bacteria</taxon>
        <taxon>Pseudomonadati</taxon>
        <taxon>Planctomycetota</taxon>
        <taxon>Planctomycetia</taxon>
        <taxon>Pirellulales</taxon>
        <taxon>Pirellulaceae</taxon>
        <taxon>Novipirellula</taxon>
    </lineage>
</organism>
<evidence type="ECO:0000256" key="3">
    <source>
        <dbReference type="ARBA" id="ARBA00011002"/>
    </source>
</evidence>
<evidence type="ECO:0000256" key="5">
    <source>
        <dbReference type="ARBA" id="ARBA00023231"/>
    </source>
</evidence>
<dbReference type="GO" id="GO:0016163">
    <property type="term" value="F:nitrogenase activity"/>
    <property type="evidence" value="ECO:0007669"/>
    <property type="project" value="InterPro"/>
</dbReference>
<comment type="caution">
    <text evidence="8">The sequence shown here is derived from an EMBL/GenBank/DDBJ whole genome shotgun (WGS) entry which is preliminary data.</text>
</comment>
<dbReference type="PANTHER" id="PTHR42956:SF1">
    <property type="entry name" value="NITROGENASE IRON-MOLYBDENUM COFACTOR BIOSYNTHESIS PROTEIN NIFE"/>
    <property type="match status" value="1"/>
</dbReference>
<evidence type="ECO:0000256" key="6">
    <source>
        <dbReference type="RuleBase" id="RU004021"/>
    </source>
</evidence>
<dbReference type="PANTHER" id="PTHR42956">
    <property type="entry name" value="NITROGENASE IRON-MOLYBDENUM COFACTOR BIOSYNTHESIS PROTEIN NIFE"/>
    <property type="match status" value="1"/>
</dbReference>
<comment type="pathway">
    <text evidence="2">Cofactor biosynthesis; Fe-Mo cofactor biosynthesis.</text>
</comment>
<evidence type="ECO:0000313" key="8">
    <source>
        <dbReference type="EMBL" id="TWT82935.1"/>
    </source>
</evidence>
<comment type="similarity">
    <text evidence="3 6">Belongs to the NifD/NifK/NifE/NifN family.</text>
</comment>
<name>A0A5C5Z6T1_9BACT</name>
<dbReference type="InterPro" id="IPR000318">
    <property type="entry name" value="Nase_comp1_CS"/>
</dbReference>
<dbReference type="SUPFAM" id="SSF53807">
    <property type="entry name" value="Helical backbone' metal receptor"/>
    <property type="match status" value="1"/>
</dbReference>
<dbReference type="PROSITE" id="PS00090">
    <property type="entry name" value="NITROGENASE_1_2"/>
    <property type="match status" value="1"/>
</dbReference>
<keyword evidence="8" id="KW-0560">Oxidoreductase</keyword>
<evidence type="ECO:0000259" key="7">
    <source>
        <dbReference type="Pfam" id="PF00148"/>
    </source>
</evidence>